<dbReference type="RefSeq" id="WP_081596002.1">
    <property type="nucleotide sequence ID" value="NZ_JBIRUQ010000003.1"/>
</dbReference>
<reference evidence="3 4" key="1">
    <citation type="submission" date="2024-10" db="EMBL/GenBank/DDBJ databases">
        <title>The Natural Products Discovery Center: Release of the First 8490 Sequenced Strains for Exploring Actinobacteria Biosynthetic Diversity.</title>
        <authorList>
            <person name="Kalkreuter E."/>
            <person name="Kautsar S.A."/>
            <person name="Yang D."/>
            <person name="Bader C.D."/>
            <person name="Teijaro C.N."/>
            <person name="Fluegel L."/>
            <person name="Davis C.M."/>
            <person name="Simpson J.R."/>
            <person name="Lauterbach L."/>
            <person name="Steele A.D."/>
            <person name="Gui C."/>
            <person name="Meng S."/>
            <person name="Li G."/>
            <person name="Viehrig K."/>
            <person name="Ye F."/>
            <person name="Su P."/>
            <person name="Kiefer A.F."/>
            <person name="Nichols A."/>
            <person name="Cepeda A.J."/>
            <person name="Yan W."/>
            <person name="Fan B."/>
            <person name="Jiang Y."/>
            <person name="Adhikari A."/>
            <person name="Zheng C.-J."/>
            <person name="Schuster L."/>
            <person name="Cowan T.M."/>
            <person name="Smanski M.J."/>
            <person name="Chevrette M.G."/>
            <person name="De Carvalho L.P.S."/>
            <person name="Shen B."/>
        </authorList>
    </citation>
    <scope>NUCLEOTIDE SEQUENCE [LARGE SCALE GENOMIC DNA]</scope>
    <source>
        <strain evidence="3 4">NPDC020568</strain>
    </source>
</reference>
<accession>A0ABW7TPF6</accession>
<dbReference type="Pfam" id="PF03413">
    <property type="entry name" value="PepSY"/>
    <property type="match status" value="1"/>
</dbReference>
<proteinExistence type="predicted"/>
<sequence length="118" mass="11849">MGTYFRHAASAMRWLLVGAVVAAVAAGACLGVAAVATGPGAGDDGAPWALVADPGIDRQTAMDTAVSAVPGSAAVSAELDSEHHTTVWEVEVVTPDGVEYEVSVDANTGVVRGTAERD</sequence>
<feature type="signal peptide" evidence="1">
    <location>
        <begin position="1"/>
        <end position="22"/>
    </location>
</feature>
<evidence type="ECO:0000256" key="1">
    <source>
        <dbReference type="SAM" id="SignalP"/>
    </source>
</evidence>
<keyword evidence="1" id="KW-0732">Signal</keyword>
<dbReference type="Gene3D" id="3.10.450.40">
    <property type="match status" value="1"/>
</dbReference>
<dbReference type="GeneID" id="93509043"/>
<protein>
    <submittedName>
        <fullName evidence="3">PepSY domain-containing protein</fullName>
    </submittedName>
</protein>
<evidence type="ECO:0000313" key="4">
    <source>
        <dbReference type="Proteomes" id="UP001611263"/>
    </source>
</evidence>
<name>A0ABW7TPF6_9NOCA</name>
<dbReference type="Proteomes" id="UP001611263">
    <property type="component" value="Unassembled WGS sequence"/>
</dbReference>
<gene>
    <name evidence="3" type="ORF">ACH4WX_15250</name>
</gene>
<dbReference type="InterPro" id="IPR025711">
    <property type="entry name" value="PepSY"/>
</dbReference>
<evidence type="ECO:0000313" key="3">
    <source>
        <dbReference type="EMBL" id="MFI1462067.1"/>
    </source>
</evidence>
<feature type="chain" id="PRO_5046245129" evidence="1">
    <location>
        <begin position="23"/>
        <end position="118"/>
    </location>
</feature>
<comment type="caution">
    <text evidence="3">The sequence shown here is derived from an EMBL/GenBank/DDBJ whole genome shotgun (WGS) entry which is preliminary data.</text>
</comment>
<feature type="domain" description="PepSY" evidence="2">
    <location>
        <begin position="56"/>
        <end position="113"/>
    </location>
</feature>
<keyword evidence="4" id="KW-1185">Reference proteome</keyword>
<organism evidence="3 4">
    <name type="scientific">Nocardia carnea</name>
    <dbReference type="NCBI Taxonomy" id="37328"/>
    <lineage>
        <taxon>Bacteria</taxon>
        <taxon>Bacillati</taxon>
        <taxon>Actinomycetota</taxon>
        <taxon>Actinomycetes</taxon>
        <taxon>Mycobacteriales</taxon>
        <taxon>Nocardiaceae</taxon>
        <taxon>Nocardia</taxon>
    </lineage>
</organism>
<evidence type="ECO:0000259" key="2">
    <source>
        <dbReference type="Pfam" id="PF03413"/>
    </source>
</evidence>
<dbReference type="PROSITE" id="PS51257">
    <property type="entry name" value="PROKAR_LIPOPROTEIN"/>
    <property type="match status" value="1"/>
</dbReference>
<dbReference type="EMBL" id="JBIRUQ010000003">
    <property type="protein sequence ID" value="MFI1462067.1"/>
    <property type="molecule type" value="Genomic_DNA"/>
</dbReference>